<name>A0ABQ0QFL2_9PROT</name>
<sequence>MSARLRNGVLGYRADDRENNGDGATAKYTGTLANVEVRQLSLRILPYICEKVTLCLFLKIAPYAR</sequence>
<gene>
    <name evidence="1" type="ORF">AA0228_2976</name>
</gene>
<evidence type="ECO:0000313" key="2">
    <source>
        <dbReference type="Proteomes" id="UP001061070"/>
    </source>
</evidence>
<evidence type="ECO:0000313" key="1">
    <source>
        <dbReference type="EMBL" id="GBR17214.1"/>
    </source>
</evidence>
<dbReference type="Proteomes" id="UP001061070">
    <property type="component" value="Unassembled WGS sequence"/>
</dbReference>
<reference evidence="1" key="1">
    <citation type="submission" date="2013-04" db="EMBL/GenBank/DDBJ databases">
        <title>The genome sequencing project of 58 acetic acid bacteria.</title>
        <authorList>
            <person name="Okamoto-Kainuma A."/>
            <person name="Ishikawa M."/>
            <person name="Umino S."/>
            <person name="Koizumi Y."/>
            <person name="Shiwa Y."/>
            <person name="Yoshikawa H."/>
            <person name="Matsutani M."/>
            <person name="Matsushita K."/>
        </authorList>
    </citation>
    <scope>NUCLEOTIDE SEQUENCE</scope>
    <source>
        <strain evidence="1">NRIC 0228</strain>
    </source>
</reference>
<keyword evidence="2" id="KW-1185">Reference proteome</keyword>
<organism evidence="1 2">
    <name type="scientific">Gluconobacter frateurii NRIC 0228</name>
    <dbReference type="NCBI Taxonomy" id="1307946"/>
    <lineage>
        <taxon>Bacteria</taxon>
        <taxon>Pseudomonadati</taxon>
        <taxon>Pseudomonadota</taxon>
        <taxon>Alphaproteobacteria</taxon>
        <taxon>Acetobacterales</taxon>
        <taxon>Acetobacteraceae</taxon>
        <taxon>Gluconobacter</taxon>
    </lineage>
</organism>
<comment type="caution">
    <text evidence="1">The sequence shown here is derived from an EMBL/GenBank/DDBJ whole genome shotgun (WGS) entry which is preliminary data.</text>
</comment>
<protein>
    <submittedName>
        <fullName evidence="1">Uncharacterized protein</fullName>
    </submittedName>
</protein>
<dbReference type="EMBL" id="BAQW01000013">
    <property type="protein sequence ID" value="GBR17214.1"/>
    <property type="molecule type" value="Genomic_DNA"/>
</dbReference>
<proteinExistence type="predicted"/>
<accession>A0ABQ0QFL2</accession>